<dbReference type="EMBL" id="AAXW01000011">
    <property type="protein sequence ID" value="EAZ91816.1"/>
    <property type="molecule type" value="Genomic_DNA"/>
</dbReference>
<dbReference type="RefSeq" id="WP_008275136.1">
    <property type="nucleotide sequence ID" value="NZ_AAXW01000011.1"/>
</dbReference>
<keyword evidence="1" id="KW-0032">Aminotransferase</keyword>
<evidence type="ECO:0000313" key="2">
    <source>
        <dbReference type="Proteomes" id="UP000003781"/>
    </source>
</evidence>
<sequence length="185" mass="21276">MGPSFTNIIVKGQTQDILVNYLKQLNRIAYVSPTENDYTVVYDQKSEQDLKQLSDLANQISKDLTCLAFAILIYDESVFCYELYEQGKLLDEYNSNPDIHDNNYNLNNLAFPEGGDAEKICNKLGVKSMIDKVRPILREPNNSEFYLLASTRHKRLVKVLGIPIFWSTDFVGGYRYIDYLNLVLI</sequence>
<dbReference type="Proteomes" id="UP000003781">
    <property type="component" value="Unassembled WGS sequence"/>
</dbReference>
<gene>
    <name evidence="1" type="ORF">CY0110_07644</name>
</gene>
<organism evidence="1 2">
    <name type="scientific">Crocosphaera chwakensis CCY0110</name>
    <dbReference type="NCBI Taxonomy" id="391612"/>
    <lineage>
        <taxon>Bacteria</taxon>
        <taxon>Bacillati</taxon>
        <taxon>Cyanobacteriota</taxon>
        <taxon>Cyanophyceae</taxon>
        <taxon>Oscillatoriophycideae</taxon>
        <taxon>Chroococcales</taxon>
        <taxon>Aphanothecaceae</taxon>
        <taxon>Crocosphaera</taxon>
        <taxon>Crocosphaera chwakensis</taxon>
    </lineage>
</organism>
<dbReference type="OrthoDB" id="582965at2"/>
<dbReference type="GO" id="GO:0004360">
    <property type="term" value="F:glutamine-fructose-6-phosphate transaminase (isomerizing) activity"/>
    <property type="evidence" value="ECO:0007669"/>
    <property type="project" value="UniProtKB-EC"/>
</dbReference>
<protein>
    <submittedName>
        <fullName evidence="1">D-fructose-6-phosphate amidotransferase</fullName>
        <ecNumber evidence="1">2.6.1.16</ecNumber>
    </submittedName>
</protein>
<evidence type="ECO:0000313" key="1">
    <source>
        <dbReference type="EMBL" id="EAZ91816.1"/>
    </source>
</evidence>
<proteinExistence type="predicted"/>
<reference evidence="1 2" key="1">
    <citation type="submission" date="2007-03" db="EMBL/GenBank/DDBJ databases">
        <authorList>
            <person name="Stal L."/>
            <person name="Ferriera S."/>
            <person name="Johnson J."/>
            <person name="Kravitz S."/>
            <person name="Beeson K."/>
            <person name="Sutton G."/>
            <person name="Rogers Y.-H."/>
            <person name="Friedman R."/>
            <person name="Frazier M."/>
            <person name="Venter J.C."/>
        </authorList>
    </citation>
    <scope>NUCLEOTIDE SEQUENCE [LARGE SCALE GENOMIC DNA]</scope>
    <source>
        <strain evidence="1 2">CCY0110</strain>
    </source>
</reference>
<keyword evidence="2" id="KW-1185">Reference proteome</keyword>
<name>A3IP14_9CHRO</name>
<dbReference type="eggNOG" id="ENOG5033BT4">
    <property type="taxonomic scope" value="Bacteria"/>
</dbReference>
<keyword evidence="1" id="KW-0808">Transferase</keyword>
<dbReference type="AlphaFoldDB" id="A3IP14"/>
<dbReference type="EC" id="2.6.1.16" evidence="1"/>
<comment type="caution">
    <text evidence="1">The sequence shown here is derived from an EMBL/GenBank/DDBJ whole genome shotgun (WGS) entry which is preliminary data.</text>
</comment>
<accession>A3IP14</accession>